<feature type="domain" description="Trafficking protein particle complex subunit 11" evidence="2">
    <location>
        <begin position="477"/>
        <end position="576"/>
    </location>
</feature>
<evidence type="ECO:0008006" key="6">
    <source>
        <dbReference type="Google" id="ProtNLM"/>
    </source>
</evidence>
<organism evidence="4 5">
    <name type="scientific">Malassezia furfur</name>
    <name type="common">Pityriasis versicolor infection agent</name>
    <name type="synonym">Pityrosporum furfur</name>
    <dbReference type="NCBI Taxonomy" id="55194"/>
    <lineage>
        <taxon>Eukaryota</taxon>
        <taxon>Fungi</taxon>
        <taxon>Dikarya</taxon>
        <taxon>Basidiomycota</taxon>
        <taxon>Ustilaginomycotina</taxon>
        <taxon>Malasseziomycetes</taxon>
        <taxon>Malasseziales</taxon>
        <taxon>Malasseziaceae</taxon>
        <taxon>Malassezia</taxon>
    </lineage>
</organism>
<dbReference type="Pfam" id="PF11817">
    <property type="entry name" value="Foie-gras_1"/>
    <property type="match status" value="2"/>
</dbReference>
<dbReference type="PANTHER" id="PTHR14374">
    <property type="entry name" value="FOIE GRAS"/>
    <property type="match status" value="1"/>
</dbReference>
<dbReference type="Proteomes" id="UP000818624">
    <property type="component" value="Chromosome 1"/>
</dbReference>
<name>A0ABY8EMH2_MALFU</name>
<evidence type="ECO:0000259" key="3">
    <source>
        <dbReference type="Pfam" id="PF23643"/>
    </source>
</evidence>
<evidence type="ECO:0000313" key="4">
    <source>
        <dbReference type="EMBL" id="WFD46751.1"/>
    </source>
</evidence>
<protein>
    <recommendedName>
        <fullName evidence="6">Trafficking protein particle complex subunit 11</fullName>
    </recommendedName>
</protein>
<feature type="domain" description="Trafficking protein particle complex subunit 13 C-terminal" evidence="3">
    <location>
        <begin position="1064"/>
        <end position="1139"/>
    </location>
</feature>
<keyword evidence="5" id="KW-1185">Reference proteome</keyword>
<evidence type="ECO:0000259" key="2">
    <source>
        <dbReference type="Pfam" id="PF11817"/>
    </source>
</evidence>
<dbReference type="InterPro" id="IPR011990">
    <property type="entry name" value="TPR-like_helical_dom_sf"/>
</dbReference>
<accession>A0ABY8EMH2</accession>
<reference evidence="4 5" key="1">
    <citation type="journal article" date="2020" name="Elife">
        <title>Loss of centromere function drives karyotype evolution in closely related Malassezia species.</title>
        <authorList>
            <person name="Sankaranarayanan S.R."/>
            <person name="Ianiri G."/>
            <person name="Coelho M.A."/>
            <person name="Reza M.H."/>
            <person name="Thimmappa B.C."/>
            <person name="Ganguly P."/>
            <person name="Vadnala R.N."/>
            <person name="Sun S."/>
            <person name="Siddharthan R."/>
            <person name="Tellgren-Roth C."/>
            <person name="Dawson T.L."/>
            <person name="Heitman J."/>
            <person name="Sanyal K."/>
        </authorList>
    </citation>
    <scope>NUCLEOTIDE SEQUENCE [LARGE SCALE GENOMIC DNA]</scope>
    <source>
        <strain evidence="4">CBS14141</strain>
    </source>
</reference>
<dbReference type="SUPFAM" id="SSF48452">
    <property type="entry name" value="TPR-like"/>
    <property type="match status" value="1"/>
</dbReference>
<evidence type="ECO:0000313" key="5">
    <source>
        <dbReference type="Proteomes" id="UP000818624"/>
    </source>
</evidence>
<dbReference type="Pfam" id="PF23643">
    <property type="entry name" value="TRAPPC13_C"/>
    <property type="match status" value="1"/>
</dbReference>
<feature type="domain" description="Trafficking protein particle complex subunit 11" evidence="2">
    <location>
        <begin position="339"/>
        <end position="460"/>
    </location>
</feature>
<sequence length="1160" mass="124228">MNAYPAELVVHLHPLVLVTGITRDKEGAPRTAKAYALLTPLDTFPEVCAALAEALAQRGKTRVWSPPSGSPHIHFVLSGYAYVYPPAKTRAAARIASDVGRRAVASLPPRSPLSPLQVGGPLFPDGILAPAWIRKHSEYVPSTHVVFYTLPPATLADDAALIEAIGEMRALDAPRGIRTVVVLMGDRAALARADSDARIAHLRRATRLEQRGSLLVLPTDAADIDAFVRHLERTLYDGAVEYYRERARHVRRNRARYPPPPSIAQPILAAASAAGVLRPGPVAMLAPEGWTVRTAAKLGTFAEMQGDLTEALAQYAEAYHHLVHACLGNTKLLAPRTKRWAEAKVLADTLALKIVKLHLYRRAAPAAMLQYVQHTRRIAELSTGWGIGTSTYEFWSWLAKQFQLLGDLLQYALHPSDPARALVLPPGAPEDTPAYTAAAAFLAQPGTHYYHAALCTHERAVRFRGVQNAAELPNYAAEAKIDHVTLAVELLTAAYDAYRNAGYTRHAHLAATRIALAYFEAQQYKEALPYLERALRWYRRDAWQVPRFLLAAYAAQCAHAVGDERAAVAYVVELLQPVPKEVQQVQQQCLDALGWLLEPRSDADTHGAASTTESVAERRSDAPAAPQSKEDAADAPPPDDGAAPDGAPPAEAPQDGAAVPDAAPTALAIELGCAAFARVSATFVHSRAQDSDETPFQLVWAGAAPQLHIATLRVYLEGSVVPLVSVRLADDAPHTVDVGTVAPDATAEVTASRSAHTLILTGALRAPPGQYLIANALCTIDTRVVQIDAPLRIDAATHWLVASRGTWHRLTLPPSAERRQVEVEAPAPAVSLGAPSALLAGETVAIPVEIGAPLARGVLVLPPDMVEAGAGVQTSLPESDNAGPTADRTTVRQGTSTVYLRAPQAQGTLYTRLYGVASDVPDAPPVTHTDAPIAVSAAFSARVSIQWTPSAVPRTGRLMAEVTYLGTAPIVVDRAHVDVDEAECVRVSEALGAAQGDTWLTNDRAVWAYALSETPGTPGTPARLVLTWHRPETPDIVCTTQLGLPSLAPPPPPPVQVQLRAPGRAAVNEPMTMHVVVANTSTAPLDLLVEVDQTDAFFLAGWRRHQVAMLLPGEQRTLPLLLVARAVGLHMLPKIRAFEVAPEREPVSLGVPPSGVVQVV</sequence>
<gene>
    <name evidence="4" type="ORF">GLX27_001392</name>
</gene>
<dbReference type="InterPro" id="IPR055428">
    <property type="entry name" value="TRAPPC13_C"/>
</dbReference>
<dbReference type="PANTHER" id="PTHR14374:SF0">
    <property type="entry name" value="TRAFFICKING PROTEIN PARTICLE COMPLEX SUBUNIT 11"/>
    <property type="match status" value="1"/>
</dbReference>
<feature type="region of interest" description="Disordered" evidence="1">
    <location>
        <begin position="601"/>
        <end position="659"/>
    </location>
</feature>
<feature type="region of interest" description="Disordered" evidence="1">
    <location>
        <begin position="873"/>
        <end position="894"/>
    </location>
</feature>
<evidence type="ECO:0000256" key="1">
    <source>
        <dbReference type="SAM" id="MobiDB-lite"/>
    </source>
</evidence>
<dbReference type="InterPro" id="IPR021773">
    <property type="entry name" value="TPC11"/>
</dbReference>
<dbReference type="EMBL" id="CP046234">
    <property type="protein sequence ID" value="WFD46751.1"/>
    <property type="molecule type" value="Genomic_DNA"/>
</dbReference>
<proteinExistence type="predicted"/>